<keyword evidence="2" id="KW-0067">ATP-binding</keyword>
<dbReference type="Pfam" id="PF06414">
    <property type="entry name" value="Zeta_toxin"/>
    <property type="match status" value="1"/>
</dbReference>
<evidence type="ECO:0000313" key="4">
    <source>
        <dbReference type="EMBL" id="GAA5482281.1"/>
    </source>
</evidence>
<feature type="domain" description="Zeta toxin" evidence="3">
    <location>
        <begin position="2"/>
        <end position="144"/>
    </location>
</feature>
<dbReference type="InterPro" id="IPR027417">
    <property type="entry name" value="P-loop_NTPase"/>
</dbReference>
<accession>A0ABP9UPL2</accession>
<dbReference type="RefSeq" id="WP_353566427.1">
    <property type="nucleotide sequence ID" value="NZ_BAABRI010000007.1"/>
</dbReference>
<reference evidence="4 5" key="1">
    <citation type="submission" date="2024-02" db="EMBL/GenBank/DDBJ databases">
        <title>Haloferula sargassicola NBRC 104335.</title>
        <authorList>
            <person name="Ichikawa N."/>
            <person name="Katano-Makiyama Y."/>
            <person name="Hidaka K."/>
        </authorList>
    </citation>
    <scope>NUCLEOTIDE SEQUENCE [LARGE SCALE GENOMIC DNA]</scope>
    <source>
        <strain evidence="4 5">NBRC 104335</strain>
    </source>
</reference>
<dbReference type="PANTHER" id="PTHR39206:SF1">
    <property type="entry name" value="SLL8004 PROTEIN"/>
    <property type="match status" value="1"/>
</dbReference>
<keyword evidence="1" id="KW-0547">Nucleotide-binding</keyword>
<protein>
    <recommendedName>
        <fullName evidence="3">Zeta toxin domain-containing protein</fullName>
    </recommendedName>
</protein>
<dbReference type="CDD" id="cd02019">
    <property type="entry name" value="NK"/>
    <property type="match status" value="1"/>
</dbReference>
<evidence type="ECO:0000256" key="2">
    <source>
        <dbReference type="ARBA" id="ARBA00022840"/>
    </source>
</evidence>
<sequence>MPELLLIGGSNGAGKTTFARELLTHELKGLRFLNNDEIARGLSPFDPSSVTRKAGRILLGEYAELVGKSRDFALESTLSGRAHAGLLREAREAGYRVTLHFLHLPSARISLARVRQRVKMGGHDVPEADVLRRYDRILANLTELYLPLADRWRIWKSQNLRFEALATSETLMASALTPGLAPRQPVPLKPMKSSDLPEDARVALKAQHRAARKLRAEHKRLGLPLIVWKNGKVVREPT</sequence>
<evidence type="ECO:0000256" key="1">
    <source>
        <dbReference type="ARBA" id="ARBA00022741"/>
    </source>
</evidence>
<dbReference type="PANTHER" id="PTHR39206">
    <property type="entry name" value="SLL8004 PROTEIN"/>
    <property type="match status" value="1"/>
</dbReference>
<dbReference type="Proteomes" id="UP001476282">
    <property type="component" value="Unassembled WGS sequence"/>
</dbReference>
<proteinExistence type="predicted"/>
<dbReference type="EMBL" id="BAABRI010000007">
    <property type="protein sequence ID" value="GAA5482281.1"/>
    <property type="molecule type" value="Genomic_DNA"/>
</dbReference>
<comment type="caution">
    <text evidence="4">The sequence shown here is derived from an EMBL/GenBank/DDBJ whole genome shotgun (WGS) entry which is preliminary data.</text>
</comment>
<dbReference type="SUPFAM" id="SSF52540">
    <property type="entry name" value="P-loop containing nucleoside triphosphate hydrolases"/>
    <property type="match status" value="1"/>
</dbReference>
<dbReference type="InterPro" id="IPR010488">
    <property type="entry name" value="Zeta_toxin_domain"/>
</dbReference>
<evidence type="ECO:0000313" key="5">
    <source>
        <dbReference type="Proteomes" id="UP001476282"/>
    </source>
</evidence>
<gene>
    <name evidence="4" type="ORF">Hsar01_01499</name>
</gene>
<name>A0ABP9UPL2_9BACT</name>
<dbReference type="Gene3D" id="3.40.50.300">
    <property type="entry name" value="P-loop containing nucleotide triphosphate hydrolases"/>
    <property type="match status" value="1"/>
</dbReference>
<evidence type="ECO:0000259" key="3">
    <source>
        <dbReference type="Pfam" id="PF06414"/>
    </source>
</evidence>
<organism evidence="4 5">
    <name type="scientific">Haloferula sargassicola</name>
    <dbReference type="NCBI Taxonomy" id="490096"/>
    <lineage>
        <taxon>Bacteria</taxon>
        <taxon>Pseudomonadati</taxon>
        <taxon>Verrucomicrobiota</taxon>
        <taxon>Verrucomicrobiia</taxon>
        <taxon>Verrucomicrobiales</taxon>
        <taxon>Verrucomicrobiaceae</taxon>
        <taxon>Haloferula</taxon>
    </lineage>
</organism>
<keyword evidence="5" id="KW-1185">Reference proteome</keyword>